<keyword evidence="4 5" id="KW-0472">Membrane</keyword>
<keyword evidence="2 5" id="KW-0812">Transmembrane</keyword>
<evidence type="ECO:0000256" key="1">
    <source>
        <dbReference type="ARBA" id="ARBA00004141"/>
    </source>
</evidence>
<dbReference type="EMBL" id="BAAAOR010000007">
    <property type="protein sequence ID" value="GAA1508355.1"/>
    <property type="molecule type" value="Genomic_DNA"/>
</dbReference>
<sequence>MTGVRSLTDGLRGRFGRWVVELGVLVLLFAAYNLIRAGWGDDPVTAFANARRVVGGEGWIFRSVELPLNEWILRVPALAVAACYFYALMHYVMTPVVLLVSRRHGGWHYWRGYWSIVLASAFGLVGYALLPTAPPRLMPELGVVDVMRRFADYGWWGAAASAPRGLGDATNQYAAMPSLHFGWSLWCAVQMWGLGTPRWRVAAVAYPALQALVVLATANHFLLDVLAGGACVVLAYTVVELVGRSVRRPLTMVASRSSS</sequence>
<comment type="caution">
    <text evidence="7">The sequence shown here is derived from an EMBL/GenBank/DDBJ whole genome shotgun (WGS) entry which is preliminary data.</text>
</comment>
<evidence type="ECO:0000256" key="5">
    <source>
        <dbReference type="SAM" id="Phobius"/>
    </source>
</evidence>
<name>A0ABN2A1D4_9ACTN</name>
<dbReference type="RefSeq" id="WP_141004889.1">
    <property type="nucleotide sequence ID" value="NZ_BAAAOR010000007.1"/>
</dbReference>
<evidence type="ECO:0000256" key="2">
    <source>
        <dbReference type="ARBA" id="ARBA00022692"/>
    </source>
</evidence>
<feature type="domain" description="Inositolphosphotransferase Aur1/Ipt1" evidence="6">
    <location>
        <begin position="57"/>
        <end position="237"/>
    </location>
</feature>
<dbReference type="CDD" id="cd03386">
    <property type="entry name" value="PAP2_Aur1_like"/>
    <property type="match status" value="1"/>
</dbReference>
<dbReference type="PANTHER" id="PTHR31310:SF7">
    <property type="entry name" value="PA-PHOSPHATASE RELATED-FAMILY PROTEIN DDB_G0268928"/>
    <property type="match status" value="1"/>
</dbReference>
<feature type="transmembrane region" description="Helical" evidence="5">
    <location>
        <begin position="71"/>
        <end position="100"/>
    </location>
</feature>
<comment type="subcellular location">
    <subcellularLocation>
        <location evidence="1">Membrane</location>
        <topology evidence="1">Multi-pass membrane protein</topology>
    </subcellularLocation>
</comment>
<dbReference type="InterPro" id="IPR052185">
    <property type="entry name" value="IPC_Synthase-Related"/>
</dbReference>
<evidence type="ECO:0000259" key="6">
    <source>
        <dbReference type="Pfam" id="PF14378"/>
    </source>
</evidence>
<gene>
    <name evidence="7" type="ORF">GCM10009788_10720</name>
</gene>
<organism evidence="7 8">
    <name type="scientific">Nocardioides humi</name>
    <dbReference type="NCBI Taxonomy" id="449461"/>
    <lineage>
        <taxon>Bacteria</taxon>
        <taxon>Bacillati</taxon>
        <taxon>Actinomycetota</taxon>
        <taxon>Actinomycetes</taxon>
        <taxon>Propionibacteriales</taxon>
        <taxon>Nocardioidaceae</taxon>
        <taxon>Nocardioides</taxon>
    </lineage>
</organism>
<evidence type="ECO:0000313" key="7">
    <source>
        <dbReference type="EMBL" id="GAA1508355.1"/>
    </source>
</evidence>
<dbReference type="Proteomes" id="UP001500842">
    <property type="component" value="Unassembled WGS sequence"/>
</dbReference>
<evidence type="ECO:0000256" key="3">
    <source>
        <dbReference type="ARBA" id="ARBA00022989"/>
    </source>
</evidence>
<reference evidence="7 8" key="1">
    <citation type="journal article" date="2019" name="Int. J. Syst. Evol. Microbiol.">
        <title>The Global Catalogue of Microorganisms (GCM) 10K type strain sequencing project: providing services to taxonomists for standard genome sequencing and annotation.</title>
        <authorList>
            <consortium name="The Broad Institute Genomics Platform"/>
            <consortium name="The Broad Institute Genome Sequencing Center for Infectious Disease"/>
            <person name="Wu L."/>
            <person name="Ma J."/>
        </authorList>
    </citation>
    <scope>NUCLEOTIDE SEQUENCE [LARGE SCALE GENOMIC DNA]</scope>
    <source>
        <strain evidence="7 8">JCM 14942</strain>
    </source>
</reference>
<evidence type="ECO:0000313" key="8">
    <source>
        <dbReference type="Proteomes" id="UP001500842"/>
    </source>
</evidence>
<feature type="transmembrane region" description="Helical" evidence="5">
    <location>
        <begin position="225"/>
        <end position="243"/>
    </location>
</feature>
<dbReference type="Pfam" id="PF14378">
    <property type="entry name" value="PAP2_3"/>
    <property type="match status" value="1"/>
</dbReference>
<protein>
    <recommendedName>
        <fullName evidence="6">Inositolphosphotransferase Aur1/Ipt1 domain-containing protein</fullName>
    </recommendedName>
</protein>
<feature type="transmembrane region" description="Helical" evidence="5">
    <location>
        <begin position="15"/>
        <end position="35"/>
    </location>
</feature>
<keyword evidence="8" id="KW-1185">Reference proteome</keyword>
<proteinExistence type="predicted"/>
<feature type="transmembrane region" description="Helical" evidence="5">
    <location>
        <begin position="112"/>
        <end position="130"/>
    </location>
</feature>
<accession>A0ABN2A1D4</accession>
<evidence type="ECO:0000256" key="4">
    <source>
        <dbReference type="ARBA" id="ARBA00023136"/>
    </source>
</evidence>
<dbReference type="PANTHER" id="PTHR31310">
    <property type="match status" value="1"/>
</dbReference>
<keyword evidence="3 5" id="KW-1133">Transmembrane helix</keyword>
<dbReference type="InterPro" id="IPR026841">
    <property type="entry name" value="Aur1/Ipt1"/>
</dbReference>